<reference evidence="1 2" key="1">
    <citation type="submission" date="2018-06" db="EMBL/GenBank/DDBJ databases">
        <title>Comparative genomics reveals the genomic features of Rhizophagus irregularis, R. cerebriforme, R. diaphanum and Gigaspora rosea, and their symbiotic lifestyle signature.</title>
        <authorList>
            <person name="Morin E."/>
            <person name="San Clemente H."/>
            <person name="Chen E.C.H."/>
            <person name="De La Providencia I."/>
            <person name="Hainaut M."/>
            <person name="Kuo A."/>
            <person name="Kohler A."/>
            <person name="Murat C."/>
            <person name="Tang N."/>
            <person name="Roy S."/>
            <person name="Loubradou J."/>
            <person name="Henrissat B."/>
            <person name="Grigoriev I.V."/>
            <person name="Corradi N."/>
            <person name="Roux C."/>
            <person name="Martin F.M."/>
        </authorList>
    </citation>
    <scope>NUCLEOTIDE SEQUENCE [LARGE SCALE GENOMIC DNA]</scope>
    <source>
        <strain evidence="1 2">DAOM 227022</strain>
    </source>
</reference>
<name>A0A397SY50_9GLOM</name>
<dbReference type="EMBL" id="QKYT01000167">
    <property type="protein sequence ID" value="RIA90903.1"/>
    <property type="molecule type" value="Genomic_DNA"/>
</dbReference>
<organism evidence="1 2">
    <name type="scientific">Glomus cerebriforme</name>
    <dbReference type="NCBI Taxonomy" id="658196"/>
    <lineage>
        <taxon>Eukaryota</taxon>
        <taxon>Fungi</taxon>
        <taxon>Fungi incertae sedis</taxon>
        <taxon>Mucoromycota</taxon>
        <taxon>Glomeromycotina</taxon>
        <taxon>Glomeromycetes</taxon>
        <taxon>Glomerales</taxon>
        <taxon>Glomeraceae</taxon>
        <taxon>Glomus</taxon>
    </lineage>
</organism>
<accession>A0A397SY50</accession>
<protein>
    <submittedName>
        <fullName evidence="1">Uncharacterized protein</fullName>
    </submittedName>
</protein>
<evidence type="ECO:0000313" key="1">
    <source>
        <dbReference type="EMBL" id="RIA90903.1"/>
    </source>
</evidence>
<feature type="non-terminal residue" evidence="1">
    <location>
        <position position="1"/>
    </location>
</feature>
<evidence type="ECO:0000313" key="2">
    <source>
        <dbReference type="Proteomes" id="UP000265703"/>
    </source>
</evidence>
<proteinExistence type="predicted"/>
<gene>
    <name evidence="1" type="ORF">C1645_822736</name>
</gene>
<keyword evidence="2" id="KW-1185">Reference proteome</keyword>
<dbReference type="Proteomes" id="UP000265703">
    <property type="component" value="Unassembled WGS sequence"/>
</dbReference>
<sequence>NTVLISYDDNDKIVSVDIFTASKNLSCHLLDTQIEVNNKPPLLLHSTYHEIHDELRLYFHNSTSTNITFEKSEEEDIEVAMNDAKEVTALLFRNSSKKISRSK</sequence>
<comment type="caution">
    <text evidence="1">The sequence shown here is derived from an EMBL/GenBank/DDBJ whole genome shotgun (WGS) entry which is preliminary data.</text>
</comment>
<dbReference type="AlphaFoldDB" id="A0A397SY50"/>
<dbReference type="OrthoDB" id="532890at2759"/>